<protein>
    <recommendedName>
        <fullName evidence="8">Metal-dependent carboxypeptidase</fullName>
        <ecNumber evidence="8">3.4.17.19</ecNumber>
    </recommendedName>
</protein>
<dbReference type="PIRSF" id="PIRSF006615">
    <property type="entry name" value="Zn_crbxpep_Taq"/>
    <property type="match status" value="1"/>
</dbReference>
<dbReference type="GO" id="GO:0008270">
    <property type="term" value="F:zinc ion binding"/>
    <property type="evidence" value="ECO:0007669"/>
    <property type="project" value="UniProtKB-ARBA"/>
</dbReference>
<dbReference type="EC" id="3.4.17.19" evidence="8"/>
<evidence type="ECO:0000256" key="9">
    <source>
        <dbReference type="PIRSR" id="PIRSR006615-1"/>
    </source>
</evidence>
<dbReference type="OrthoDB" id="9772308at2"/>
<feature type="binding site" evidence="9">
    <location>
        <position position="263"/>
    </location>
    <ligand>
        <name>Zn(2+)</name>
        <dbReference type="ChEBI" id="CHEBI:29105"/>
        <note>catalytic</note>
    </ligand>
</feature>
<proteinExistence type="inferred from homology"/>
<evidence type="ECO:0000256" key="4">
    <source>
        <dbReference type="ARBA" id="ARBA00022801"/>
    </source>
</evidence>
<evidence type="ECO:0000256" key="7">
    <source>
        <dbReference type="ARBA" id="ARBA00061580"/>
    </source>
</evidence>
<keyword evidence="9" id="KW-0862">Zinc</keyword>
<dbReference type="GO" id="GO:0006508">
    <property type="term" value="P:proteolysis"/>
    <property type="evidence" value="ECO:0007669"/>
    <property type="project" value="UniProtKB-UniRule"/>
</dbReference>
<dbReference type="SUPFAM" id="SSF55486">
    <property type="entry name" value="Metalloproteases ('zincins'), catalytic domain"/>
    <property type="match status" value="1"/>
</dbReference>
<dbReference type="AlphaFoldDB" id="A0A368XAG6"/>
<keyword evidence="4 8" id="KW-0378">Hydrolase</keyword>
<evidence type="ECO:0000313" key="11">
    <source>
        <dbReference type="EMBL" id="RCW64953.1"/>
    </source>
</evidence>
<comment type="caution">
    <text evidence="11">The sequence shown here is derived from an EMBL/GenBank/DDBJ whole genome shotgun (WGS) entry which is preliminary data.</text>
</comment>
<comment type="cofactor">
    <cofactor evidence="9">
        <name>Zn(2+)</name>
        <dbReference type="ChEBI" id="CHEBI:29105"/>
    </cofactor>
    <text evidence="9">Binds 1 zinc ion per subunit.</text>
</comment>
<keyword evidence="1 8" id="KW-0121">Carboxypeptidase</keyword>
<keyword evidence="3 8" id="KW-0479">Metal-binding</keyword>
<dbReference type="RefSeq" id="WP_114353834.1">
    <property type="nucleotide sequence ID" value="NZ_QPJJ01000012.1"/>
</dbReference>
<gene>
    <name evidence="11" type="ORF">DFR57_112132</name>
</gene>
<evidence type="ECO:0000256" key="1">
    <source>
        <dbReference type="ARBA" id="ARBA00022645"/>
    </source>
</evidence>
<feature type="binding site" evidence="9">
    <location>
        <position position="267"/>
    </location>
    <ligand>
        <name>Zn(2+)</name>
        <dbReference type="ChEBI" id="CHEBI:29105"/>
        <note>catalytic</note>
    </ligand>
</feature>
<dbReference type="PROSITE" id="PS52034">
    <property type="entry name" value="PEPTIDASE_M32"/>
    <property type="match status" value="1"/>
</dbReference>
<reference evidence="11 12" key="1">
    <citation type="submission" date="2018-07" db="EMBL/GenBank/DDBJ databases">
        <title>Genomic Encyclopedia of Type Strains, Phase IV (KMG-IV): sequencing the most valuable type-strain genomes for metagenomic binning, comparative biology and taxonomic classification.</title>
        <authorList>
            <person name="Goeker M."/>
        </authorList>
    </citation>
    <scope>NUCLEOTIDE SEQUENCE [LARGE SCALE GENOMIC DNA]</scope>
    <source>
        <strain evidence="11 12">DSM 27696</strain>
    </source>
</reference>
<evidence type="ECO:0000313" key="12">
    <source>
        <dbReference type="Proteomes" id="UP000252585"/>
    </source>
</evidence>
<evidence type="ECO:0000256" key="3">
    <source>
        <dbReference type="ARBA" id="ARBA00022723"/>
    </source>
</evidence>
<comment type="similarity">
    <text evidence="7 8">Belongs to the peptidase M32 family.</text>
</comment>
<evidence type="ECO:0000256" key="8">
    <source>
        <dbReference type="PIRNR" id="PIRNR006615"/>
    </source>
</evidence>
<dbReference type="PANTHER" id="PTHR34217">
    <property type="entry name" value="METAL-DEPENDENT CARBOXYPEPTIDASE"/>
    <property type="match status" value="1"/>
</dbReference>
<evidence type="ECO:0000256" key="10">
    <source>
        <dbReference type="PIRSR" id="PIRSR006615-2"/>
    </source>
</evidence>
<comment type="catalytic activity">
    <reaction evidence="6 8">
        <text>Release of a C-terminal amino acid with broad specificity, except for -Pro.</text>
        <dbReference type="EC" id="3.4.17.19"/>
    </reaction>
</comment>
<dbReference type="PRINTS" id="PR00998">
    <property type="entry name" value="CRBOXYPTASET"/>
</dbReference>
<keyword evidence="2 8" id="KW-0645">Protease</keyword>
<feature type="active site" description="Proton donor/acceptor" evidence="10">
    <location>
        <position position="264"/>
    </location>
</feature>
<keyword evidence="5 8" id="KW-0482">Metalloprotease</keyword>
<dbReference type="FunFam" id="1.10.1370.30:FF:000003">
    <property type="entry name" value="Thermostable carboxypeptidase 1"/>
    <property type="match status" value="1"/>
</dbReference>
<dbReference type="EMBL" id="QPJJ01000012">
    <property type="protein sequence ID" value="RCW64953.1"/>
    <property type="molecule type" value="Genomic_DNA"/>
</dbReference>
<dbReference type="InterPro" id="IPR001333">
    <property type="entry name" value="Peptidase_M32_Taq"/>
</dbReference>
<comment type="function">
    <text evidence="8">Broad specificity carboxypetidase that releases amino acids sequentially from the C-terminus, including neutral, aromatic, polar and basic residues.</text>
</comment>
<sequence>MQNTNLEQDFLLFLKEIQGYKEALALMEWDSRTISPANALESKADVIGFFSTKIHKLSTSKKMGDFLKELKEKSNNDLLQEIIRVCEEDYSRSSKIPAEEYQEFVTLQSKAEIAWQEARNKNDFSILAPYLQKLVDFNKQFANYWGYEDQPYDALLHEFEPGMTTKKLDAIFSKLKKDLVALITEIKHSTKDNHTFSLNESFEKNEQNDFIVYTLKKMGYDFNRGRIDETIHPFEITINPDDVRITTRYDESDFRMALFSTIHEAGHALYEQNIDKKYANTPVFDGASMGIHESQSLFWENFIGRHPLFWKNNRDDFLRNAPKSFKTVSFDDFYKQINEVKASFIRIEADELTYCLHIILRYEIEIALINEELKVEEIPKLWNDKMEAYLGIRPKNDLEGVLQDIHWATGDFGYFPTYALGYMYAAQLYQKASEEIKIEELIEENDLIQIKAWLSENVHRFGRSKRPLELIEAISGEGLNPDYLTQYLRAKYGELYGLS</sequence>
<organism evidence="11 12">
    <name type="scientific">Saliterribacillus persicus</name>
    <dbReference type="NCBI Taxonomy" id="930114"/>
    <lineage>
        <taxon>Bacteria</taxon>
        <taxon>Bacillati</taxon>
        <taxon>Bacillota</taxon>
        <taxon>Bacilli</taxon>
        <taxon>Bacillales</taxon>
        <taxon>Bacillaceae</taxon>
        <taxon>Saliterribacillus</taxon>
    </lineage>
</organism>
<dbReference type="PANTHER" id="PTHR34217:SF1">
    <property type="entry name" value="CARBOXYPEPTIDASE 1"/>
    <property type="match status" value="1"/>
</dbReference>
<dbReference type="Proteomes" id="UP000252585">
    <property type="component" value="Unassembled WGS sequence"/>
</dbReference>
<dbReference type="Pfam" id="PF02074">
    <property type="entry name" value="Peptidase_M32"/>
    <property type="match status" value="1"/>
</dbReference>
<name>A0A368XAG6_9BACI</name>
<evidence type="ECO:0000256" key="6">
    <source>
        <dbReference type="ARBA" id="ARBA00052755"/>
    </source>
</evidence>
<dbReference type="GO" id="GO:0004181">
    <property type="term" value="F:metallocarboxypeptidase activity"/>
    <property type="evidence" value="ECO:0007669"/>
    <property type="project" value="UniProtKB-UniRule"/>
</dbReference>
<evidence type="ECO:0000256" key="2">
    <source>
        <dbReference type="ARBA" id="ARBA00022670"/>
    </source>
</evidence>
<accession>A0A368XAG6</accession>
<dbReference type="CDD" id="cd06460">
    <property type="entry name" value="M32_Taq"/>
    <property type="match status" value="1"/>
</dbReference>
<dbReference type="Gene3D" id="1.10.1370.30">
    <property type="match status" value="1"/>
</dbReference>
<keyword evidence="12" id="KW-1185">Reference proteome</keyword>
<feature type="binding site" evidence="9">
    <location>
        <position position="293"/>
    </location>
    <ligand>
        <name>Zn(2+)</name>
        <dbReference type="ChEBI" id="CHEBI:29105"/>
        <note>catalytic</note>
    </ligand>
</feature>
<evidence type="ECO:0000256" key="5">
    <source>
        <dbReference type="ARBA" id="ARBA00023049"/>
    </source>
</evidence>